<reference evidence="1" key="1">
    <citation type="submission" date="2019-11" db="EMBL/GenBank/DDBJ databases">
        <title>Nori genome reveals adaptations in red seaweeds to the harsh intertidal environment.</title>
        <authorList>
            <person name="Wang D."/>
            <person name="Mao Y."/>
        </authorList>
    </citation>
    <scope>NUCLEOTIDE SEQUENCE</scope>
    <source>
        <tissue evidence="1">Gametophyte</tissue>
    </source>
</reference>
<gene>
    <name evidence="1" type="ORF">I4F81_005679</name>
</gene>
<name>A0ACC3BYX5_PYRYE</name>
<comment type="caution">
    <text evidence="1">The sequence shown here is derived from an EMBL/GenBank/DDBJ whole genome shotgun (WGS) entry which is preliminary data.</text>
</comment>
<evidence type="ECO:0000313" key="2">
    <source>
        <dbReference type="Proteomes" id="UP000798662"/>
    </source>
</evidence>
<dbReference type="EMBL" id="CM020619">
    <property type="protein sequence ID" value="KAK1863117.1"/>
    <property type="molecule type" value="Genomic_DNA"/>
</dbReference>
<keyword evidence="2" id="KW-1185">Reference proteome</keyword>
<accession>A0ACC3BYX5</accession>
<protein>
    <submittedName>
        <fullName evidence="1">Uncharacterized protein</fullName>
    </submittedName>
</protein>
<proteinExistence type="predicted"/>
<organism evidence="1 2">
    <name type="scientific">Pyropia yezoensis</name>
    <name type="common">Susabi-nori</name>
    <name type="synonym">Porphyra yezoensis</name>
    <dbReference type="NCBI Taxonomy" id="2788"/>
    <lineage>
        <taxon>Eukaryota</taxon>
        <taxon>Rhodophyta</taxon>
        <taxon>Bangiophyceae</taxon>
        <taxon>Bangiales</taxon>
        <taxon>Bangiaceae</taxon>
        <taxon>Pyropia</taxon>
    </lineage>
</organism>
<sequence length="147" mass="14515">MGGTGATAAGAAGGTTPAGSGGGAKRAARPASATADAPRRRIADYAAEVGALLSRSDALLAAVREATAEQAALVATNGALRKENDALHRKLLTATAAVQVRRSLRGGGVGLPGGMDLAPVYDTAVLGWPTALPTAALSRTPSFVRSL</sequence>
<evidence type="ECO:0000313" key="1">
    <source>
        <dbReference type="EMBL" id="KAK1863117.1"/>
    </source>
</evidence>
<dbReference type="Proteomes" id="UP000798662">
    <property type="component" value="Chromosome 2"/>
</dbReference>